<evidence type="ECO:0000313" key="2">
    <source>
        <dbReference type="EMBL" id="VDM66238.1"/>
    </source>
</evidence>
<dbReference type="Proteomes" id="UP000270094">
    <property type="component" value="Unassembled WGS sequence"/>
</dbReference>
<feature type="transmembrane region" description="Helical" evidence="1">
    <location>
        <begin position="6"/>
        <end position="29"/>
    </location>
</feature>
<dbReference type="EMBL" id="UYYB01002374">
    <property type="protein sequence ID" value="VDM66238.1"/>
    <property type="molecule type" value="Genomic_DNA"/>
</dbReference>
<protein>
    <submittedName>
        <fullName evidence="2">Uncharacterized protein</fullName>
    </submittedName>
</protein>
<dbReference type="OrthoDB" id="10411959at2759"/>
<gene>
    <name evidence="2" type="ORF">SVUK_LOCUS1236</name>
</gene>
<name>A0A3P7KCE0_STRVU</name>
<proteinExistence type="predicted"/>
<organism evidence="2 3">
    <name type="scientific">Strongylus vulgaris</name>
    <name type="common">Blood worm</name>
    <dbReference type="NCBI Taxonomy" id="40348"/>
    <lineage>
        <taxon>Eukaryota</taxon>
        <taxon>Metazoa</taxon>
        <taxon>Ecdysozoa</taxon>
        <taxon>Nematoda</taxon>
        <taxon>Chromadorea</taxon>
        <taxon>Rhabditida</taxon>
        <taxon>Rhabditina</taxon>
        <taxon>Rhabditomorpha</taxon>
        <taxon>Strongyloidea</taxon>
        <taxon>Strongylidae</taxon>
        <taxon>Strongylus</taxon>
    </lineage>
</organism>
<accession>A0A3P7KCE0</accession>
<keyword evidence="1" id="KW-0472">Membrane</keyword>
<reference evidence="2 3" key="1">
    <citation type="submission" date="2018-11" db="EMBL/GenBank/DDBJ databases">
        <authorList>
            <consortium name="Pathogen Informatics"/>
        </authorList>
    </citation>
    <scope>NUCLEOTIDE SEQUENCE [LARGE SCALE GENOMIC DNA]</scope>
</reference>
<keyword evidence="3" id="KW-1185">Reference proteome</keyword>
<keyword evidence="1" id="KW-1133">Transmembrane helix</keyword>
<evidence type="ECO:0000313" key="3">
    <source>
        <dbReference type="Proteomes" id="UP000270094"/>
    </source>
</evidence>
<evidence type="ECO:0000256" key="1">
    <source>
        <dbReference type="SAM" id="Phobius"/>
    </source>
</evidence>
<sequence length="161" mass="17563">MRMVKLSLGVVYSAFKLLVSISQYVFLLWRESGVGVFQRLPVNDRHRGHSYTGLFQFATTPTLTPISRVVVASGKGTMKGVTPSSKGSSSLRRLTTGARLRPYPSQGARIEMSATSDAPTSIYDLRSRFAQCASKSLLPEVALHLPPNTEALVGITRYVTS</sequence>
<dbReference type="AlphaFoldDB" id="A0A3P7KCE0"/>
<keyword evidence="1" id="KW-0812">Transmembrane</keyword>